<protein>
    <submittedName>
        <fullName evidence="4">40S ribosomal protein S19</fullName>
    </submittedName>
</protein>
<accession>A0AAD5Y769</accession>
<comment type="similarity">
    <text evidence="1">Belongs to the eukaryotic ribosomal protein eS19 family.</text>
</comment>
<dbReference type="GO" id="GO:0022627">
    <property type="term" value="C:cytosolic small ribosomal subunit"/>
    <property type="evidence" value="ECO:0007669"/>
    <property type="project" value="TreeGrafter"/>
</dbReference>
<evidence type="ECO:0000256" key="2">
    <source>
        <dbReference type="ARBA" id="ARBA00022980"/>
    </source>
</evidence>
<dbReference type="InterPro" id="IPR036388">
    <property type="entry name" value="WH-like_DNA-bd_sf"/>
</dbReference>
<dbReference type="PANTHER" id="PTHR11710:SF0">
    <property type="entry name" value="40S RIBOSOMAL PROTEIN S19"/>
    <property type="match status" value="1"/>
</dbReference>
<keyword evidence="2 4" id="KW-0689">Ribosomal protein</keyword>
<evidence type="ECO:0000313" key="4">
    <source>
        <dbReference type="EMBL" id="KAJ3255451.1"/>
    </source>
</evidence>
<dbReference type="Pfam" id="PF01090">
    <property type="entry name" value="Ribosomal_S19e"/>
    <property type="match status" value="1"/>
</dbReference>
<gene>
    <name evidence="4" type="primary">RPS19</name>
    <name evidence="4" type="ORF">HK103_006268</name>
</gene>
<organism evidence="4 5">
    <name type="scientific">Boothiomyces macroporosus</name>
    <dbReference type="NCBI Taxonomy" id="261099"/>
    <lineage>
        <taxon>Eukaryota</taxon>
        <taxon>Fungi</taxon>
        <taxon>Fungi incertae sedis</taxon>
        <taxon>Chytridiomycota</taxon>
        <taxon>Chytridiomycota incertae sedis</taxon>
        <taxon>Chytridiomycetes</taxon>
        <taxon>Rhizophydiales</taxon>
        <taxon>Terramycetaceae</taxon>
        <taxon>Boothiomyces</taxon>
    </lineage>
</organism>
<keyword evidence="3" id="KW-0687">Ribonucleoprotein</keyword>
<keyword evidence="5" id="KW-1185">Reference proteome</keyword>
<evidence type="ECO:0000256" key="3">
    <source>
        <dbReference type="ARBA" id="ARBA00023274"/>
    </source>
</evidence>
<dbReference type="AlphaFoldDB" id="A0AAD5Y769"/>
<dbReference type="Proteomes" id="UP001210925">
    <property type="component" value="Unassembled WGS sequence"/>
</dbReference>
<evidence type="ECO:0000313" key="5">
    <source>
        <dbReference type="Proteomes" id="UP001210925"/>
    </source>
</evidence>
<dbReference type="FunFam" id="1.10.10.10:FF:000118">
    <property type="entry name" value="40S ribosomal protein S19"/>
    <property type="match status" value="1"/>
</dbReference>
<dbReference type="InterPro" id="IPR018277">
    <property type="entry name" value="Ribosomal_eS19_CS"/>
</dbReference>
<dbReference type="Gene3D" id="1.10.10.10">
    <property type="entry name" value="Winged helix-like DNA-binding domain superfamily/Winged helix DNA-binding domain"/>
    <property type="match status" value="1"/>
</dbReference>
<dbReference type="GO" id="GO:0006412">
    <property type="term" value="P:translation"/>
    <property type="evidence" value="ECO:0007669"/>
    <property type="project" value="InterPro"/>
</dbReference>
<name>A0AAD5Y769_9FUNG</name>
<dbReference type="GO" id="GO:0003735">
    <property type="term" value="F:structural constituent of ribosome"/>
    <property type="evidence" value="ECO:0007669"/>
    <property type="project" value="InterPro"/>
</dbReference>
<comment type="caution">
    <text evidence="4">The sequence shown here is derived from an EMBL/GenBank/DDBJ whole genome shotgun (WGS) entry which is preliminary data.</text>
</comment>
<reference evidence="4" key="1">
    <citation type="submission" date="2020-05" db="EMBL/GenBank/DDBJ databases">
        <title>Phylogenomic resolution of chytrid fungi.</title>
        <authorList>
            <person name="Stajich J.E."/>
            <person name="Amses K."/>
            <person name="Simmons R."/>
            <person name="Seto K."/>
            <person name="Myers J."/>
            <person name="Bonds A."/>
            <person name="Quandt C.A."/>
            <person name="Barry K."/>
            <person name="Liu P."/>
            <person name="Grigoriev I."/>
            <person name="Longcore J.E."/>
            <person name="James T.Y."/>
        </authorList>
    </citation>
    <scope>NUCLEOTIDE SEQUENCE</scope>
    <source>
        <strain evidence="4">PLAUS21</strain>
    </source>
</reference>
<dbReference type="GO" id="GO:0000028">
    <property type="term" value="P:ribosomal small subunit assembly"/>
    <property type="evidence" value="ECO:0007669"/>
    <property type="project" value="TreeGrafter"/>
</dbReference>
<dbReference type="PANTHER" id="PTHR11710">
    <property type="entry name" value="40S RIBOSOMAL PROTEIN S19"/>
    <property type="match status" value="1"/>
</dbReference>
<dbReference type="GO" id="GO:0003723">
    <property type="term" value="F:RNA binding"/>
    <property type="evidence" value="ECO:0007669"/>
    <property type="project" value="TreeGrafter"/>
</dbReference>
<sequence>MGSGVTVKDVSAQAFVKAYSAYLKRTGRLEVPKWVDLVKTGPHKDLAPYDPDWFYVRAASIARHIYLRKGTGIGGLKKNYGGSVNRGVRPSKHRDGSGSVARKVVQALEKISVLEADPNGGRQISADGQKDLDRIAQQIVEAGGAALF</sequence>
<dbReference type="SUPFAM" id="SSF46785">
    <property type="entry name" value="Winged helix' DNA-binding domain"/>
    <property type="match status" value="1"/>
</dbReference>
<evidence type="ECO:0000256" key="1">
    <source>
        <dbReference type="ARBA" id="ARBA00010014"/>
    </source>
</evidence>
<proteinExistence type="inferred from homology"/>
<dbReference type="InterPro" id="IPR036390">
    <property type="entry name" value="WH_DNA-bd_sf"/>
</dbReference>
<dbReference type="InterPro" id="IPR001266">
    <property type="entry name" value="Ribosomal_eS19"/>
</dbReference>
<dbReference type="PROSITE" id="PS00628">
    <property type="entry name" value="RIBOSOMAL_S19E"/>
    <property type="match status" value="1"/>
</dbReference>
<dbReference type="SMART" id="SM01413">
    <property type="entry name" value="Ribosomal_S19e"/>
    <property type="match status" value="1"/>
</dbReference>
<dbReference type="EMBL" id="JADGKB010000066">
    <property type="protein sequence ID" value="KAJ3255451.1"/>
    <property type="molecule type" value="Genomic_DNA"/>
</dbReference>